<name>A0ABQ6IDQ7_9MICO</name>
<dbReference type="RefSeq" id="WP_284328246.1">
    <property type="nucleotide sequence ID" value="NZ_BSUN01000001.1"/>
</dbReference>
<organism evidence="1 2">
    <name type="scientific">Demequina litorisediminis</name>
    <dbReference type="NCBI Taxonomy" id="1849022"/>
    <lineage>
        <taxon>Bacteria</taxon>
        <taxon>Bacillati</taxon>
        <taxon>Actinomycetota</taxon>
        <taxon>Actinomycetes</taxon>
        <taxon>Micrococcales</taxon>
        <taxon>Demequinaceae</taxon>
        <taxon>Demequina</taxon>
    </lineage>
</organism>
<dbReference type="InterPro" id="IPR014718">
    <property type="entry name" value="GH-type_carb-bd"/>
</dbReference>
<reference evidence="2" key="1">
    <citation type="journal article" date="2019" name="Int. J. Syst. Evol. Microbiol.">
        <title>The Global Catalogue of Microorganisms (GCM) 10K type strain sequencing project: providing services to taxonomists for standard genome sequencing and annotation.</title>
        <authorList>
            <consortium name="The Broad Institute Genomics Platform"/>
            <consortium name="The Broad Institute Genome Sequencing Center for Infectious Disease"/>
            <person name="Wu L."/>
            <person name="Ma J."/>
        </authorList>
    </citation>
    <scope>NUCLEOTIDE SEQUENCE [LARGE SCALE GENOMIC DNA]</scope>
    <source>
        <strain evidence="2">NBRC 112299</strain>
    </source>
</reference>
<gene>
    <name evidence="1" type="ORF">GCM10025876_20740</name>
</gene>
<dbReference type="InterPro" id="IPR011013">
    <property type="entry name" value="Gal_mutarotase_sf_dom"/>
</dbReference>
<sequence length="170" mass="18108">MWTYAVANDSHETFPAGFGHHPYFLRSVAGSPDARLAVQCETAFALTGGMPDAAPGPLRPAADFRQARELGHEAVDDCLAGGTGEQAATIEWPGAVRLDITADPLLAHAVLYIPTDRDYFALEPVSNANDAFTLDAHGIGANGLFLLQPGETRSASFTMRAADLVTARRR</sequence>
<accession>A0ABQ6IDQ7</accession>
<dbReference type="InterPro" id="IPR008183">
    <property type="entry name" value="Aldose_1/G6P_1-epimerase"/>
</dbReference>
<evidence type="ECO:0000313" key="2">
    <source>
        <dbReference type="Proteomes" id="UP001157125"/>
    </source>
</evidence>
<dbReference type="Proteomes" id="UP001157125">
    <property type="component" value="Unassembled WGS sequence"/>
</dbReference>
<dbReference type="SUPFAM" id="SSF74650">
    <property type="entry name" value="Galactose mutarotase-like"/>
    <property type="match status" value="1"/>
</dbReference>
<evidence type="ECO:0000313" key="1">
    <source>
        <dbReference type="EMBL" id="GMA35870.1"/>
    </source>
</evidence>
<dbReference type="Pfam" id="PF01263">
    <property type="entry name" value="Aldose_epim"/>
    <property type="match status" value="1"/>
</dbReference>
<comment type="caution">
    <text evidence="1">The sequence shown here is derived from an EMBL/GenBank/DDBJ whole genome shotgun (WGS) entry which is preliminary data.</text>
</comment>
<keyword evidence="2" id="KW-1185">Reference proteome</keyword>
<dbReference type="Gene3D" id="2.70.98.10">
    <property type="match status" value="1"/>
</dbReference>
<dbReference type="EMBL" id="BSUN01000001">
    <property type="protein sequence ID" value="GMA35870.1"/>
    <property type="molecule type" value="Genomic_DNA"/>
</dbReference>
<evidence type="ECO:0008006" key="3">
    <source>
        <dbReference type="Google" id="ProtNLM"/>
    </source>
</evidence>
<proteinExistence type="predicted"/>
<protein>
    <recommendedName>
        <fullName evidence="3">Aldose 1-epimerase</fullName>
    </recommendedName>
</protein>